<evidence type="ECO:0000313" key="3">
    <source>
        <dbReference type="Proteomes" id="UP000240569"/>
    </source>
</evidence>
<evidence type="ECO:0000313" key="2">
    <source>
        <dbReference type="EMBL" id="PSN85247.1"/>
    </source>
</evidence>
<dbReference type="EMBL" id="NEXD01000039">
    <property type="protein sequence ID" value="PSN85247.1"/>
    <property type="molecule type" value="Genomic_DNA"/>
</dbReference>
<proteinExistence type="predicted"/>
<keyword evidence="1" id="KW-1133">Transmembrane helix</keyword>
<keyword evidence="1" id="KW-0472">Membrane</keyword>
<dbReference type="AlphaFoldDB" id="A0A2R6AFT5"/>
<evidence type="ECO:0000256" key="1">
    <source>
        <dbReference type="SAM" id="Phobius"/>
    </source>
</evidence>
<organism evidence="2 3">
    <name type="scientific">Candidatus Marsarchaeota G1 archaeon BE_D</name>
    <dbReference type="NCBI Taxonomy" id="1978156"/>
    <lineage>
        <taxon>Archaea</taxon>
        <taxon>Candidatus Marsarchaeota</taxon>
        <taxon>Candidatus Marsarchaeota group 1</taxon>
    </lineage>
</organism>
<reference evidence="2 3" key="1">
    <citation type="submission" date="2017-04" db="EMBL/GenBank/DDBJ databases">
        <title>Novel microbial lineages endemic to geothermal iron-oxide mats fill important gaps in the evolutionary history of Archaea.</title>
        <authorList>
            <person name="Jay Z.J."/>
            <person name="Beam J.P."/>
            <person name="Dlakic M."/>
            <person name="Rusch D.B."/>
            <person name="Kozubal M.A."/>
            <person name="Inskeep W.P."/>
        </authorList>
    </citation>
    <scope>NUCLEOTIDE SEQUENCE [LARGE SCALE GENOMIC DNA]</scope>
    <source>
        <strain evidence="2">BE_D</strain>
    </source>
</reference>
<sequence>MSLKPMLLFALITLLFAFQAIGLRSYSALSLNQSDFFRPTGIVDLGFQKPLNTSSLMCNITVYTLDIGLDFASSTNLTVTGSGKASIQLDAVLRMSKDWYYLQNELALSENTQGEFNASFLVSVWNLSSKRSTFSPQFSVPSATIVSTPNGSVLVYALNVPFLVRVPFSFEPMIFVVANQGQITIHFYDYLLQQHFSPFFNDYQISLKGMQASLVTGGRNPVNYNLYQCVFGGAFDHGVTQITSLDSQMLLYYLNGSSYSAVPEAVAYGYDSAEGVGGVAAFPVFINGVPQVILSTELKGVINLWPISNYFVKLNISRSSFLLIANSKFWVPQGIVELPALLGKAVFSLPLTIEPFNKTMFELIAPQVLQINSTARAVLSSIEVNGLPTNNSRISGYVFAPISFFFSYTMQYYVSVLGPNISIQGFYDAGTTLKADAPPRLGNPITPMSFYGWIGTFNITSVSLRVTVEQPIHEVAYYKQSYLNLYILIVLIALITLVTAVTIKRDL</sequence>
<feature type="transmembrane region" description="Helical" evidence="1">
    <location>
        <begin position="483"/>
        <end position="503"/>
    </location>
</feature>
<protein>
    <recommendedName>
        <fullName evidence="4">Peptidase A5</fullName>
    </recommendedName>
</protein>
<gene>
    <name evidence="2" type="ORF">B9Q02_07135</name>
</gene>
<dbReference type="InterPro" id="IPR007981">
    <property type="entry name" value="Peptidase_A5"/>
</dbReference>
<keyword evidence="1" id="KW-0812">Transmembrane</keyword>
<accession>A0A2R6AFT5</accession>
<comment type="caution">
    <text evidence="2">The sequence shown here is derived from an EMBL/GenBank/DDBJ whole genome shotgun (WGS) entry which is preliminary data.</text>
</comment>
<dbReference type="Pfam" id="PF05317">
    <property type="entry name" value="Thermopsin"/>
    <property type="match status" value="1"/>
</dbReference>
<name>A0A2R6AFT5_9ARCH</name>
<dbReference type="Proteomes" id="UP000240569">
    <property type="component" value="Unassembled WGS sequence"/>
</dbReference>
<evidence type="ECO:0008006" key="4">
    <source>
        <dbReference type="Google" id="ProtNLM"/>
    </source>
</evidence>